<dbReference type="SUPFAM" id="SSF56219">
    <property type="entry name" value="DNase I-like"/>
    <property type="match status" value="1"/>
</dbReference>
<sequence>MRVPHQRYSIKGFLKNEKPDFLAIQETHLKADKLKFFVSTLSSEYLVLASSSLGRKRGVAVLYHSRFKLLQSGGDNVGRVVWGKFQCGDQQLSIVSVYAPNDSSERIDFWRDLRTVLPQGTWIAAGDWNSVCSSLDSSSRSNLQSEEEAANFQALCEGLGVSDARERCLKTQGPKFSRAQFRDGKLLWSRLDRIYVPDWRISRVTHHTRYWTSDHIPVTAAIDVNAPVKETRQTFCSAYFKADPYVVEENLNYLKEVWEETQRKFAGGSAMEQFARCWLAIRKELKVLQYQKKQKLLLLPQKERAIKELLTSNSEDLSEEQESELAVLMDEIRELQAWNHHRWRLTCREKFLADGDAATAYFFGKFKKRRARVQIKKIKSDEGVWLENEEQIKRFVFNSFSTLYSPHDFSPREKDSLELEVLLSTNLGELSKEQNAMLEDTPSENEILGALSLLPAGKSPGVDGFSPEILRLLWPFIGSLFCSAVYWITLWPNSGNRGFSCPVLKKVVKGLQADVDSRTLLNASLLPSFRVGRGVRQGCPLSPLLYVIASIPIIQNIKALNQEGRIIPVKLSGGIQVSSVCLADDLAVFMEINATSFRNFLYLLDVIELGMGGRVNLQKSKMLIMGASRRFPTWVQVANMKLAEPHEVTRYLGASLMTFQRALIVRLILKALRTPVESLWAPILSVAAWKDGGFPEGDLKDILFLAARIHLGVTAANAMVKSFMEACTRAGVAAGWGAPAFVKKKFISSSGGSSLGAVGNGAG</sequence>
<evidence type="ECO:0000313" key="2">
    <source>
        <dbReference type="EMBL" id="KAL3683354.1"/>
    </source>
</evidence>
<dbReference type="Pfam" id="PF03372">
    <property type="entry name" value="Exo_endo_phos"/>
    <property type="match status" value="1"/>
</dbReference>
<dbReference type="Proteomes" id="UP001633002">
    <property type="component" value="Unassembled WGS sequence"/>
</dbReference>
<keyword evidence="3" id="KW-1185">Reference proteome</keyword>
<dbReference type="PANTHER" id="PTHR19446">
    <property type="entry name" value="REVERSE TRANSCRIPTASES"/>
    <property type="match status" value="1"/>
</dbReference>
<dbReference type="AlphaFoldDB" id="A0ABD3GYD1"/>
<comment type="caution">
    <text evidence="2">The sequence shown here is derived from an EMBL/GenBank/DDBJ whole genome shotgun (WGS) entry which is preliminary data.</text>
</comment>
<reference evidence="2 3" key="1">
    <citation type="submission" date="2024-09" db="EMBL/GenBank/DDBJ databases">
        <title>Chromosome-scale assembly of Riccia sorocarpa.</title>
        <authorList>
            <person name="Paukszto L."/>
        </authorList>
    </citation>
    <scope>NUCLEOTIDE SEQUENCE [LARGE SCALE GENOMIC DNA]</scope>
    <source>
        <strain evidence="2">LP-2024</strain>
        <tissue evidence="2">Aerial parts of the thallus</tissue>
    </source>
</reference>
<gene>
    <name evidence="2" type="ORF">R1sor_001376</name>
</gene>
<evidence type="ECO:0000259" key="1">
    <source>
        <dbReference type="Pfam" id="PF03372"/>
    </source>
</evidence>
<evidence type="ECO:0000313" key="3">
    <source>
        <dbReference type="Proteomes" id="UP001633002"/>
    </source>
</evidence>
<feature type="domain" description="Endonuclease/exonuclease/phosphatase" evidence="1">
    <location>
        <begin position="10"/>
        <end position="215"/>
    </location>
</feature>
<dbReference type="InterPro" id="IPR036691">
    <property type="entry name" value="Endo/exonu/phosph_ase_sf"/>
</dbReference>
<dbReference type="EMBL" id="JBJQOH010000006">
    <property type="protein sequence ID" value="KAL3683354.1"/>
    <property type="molecule type" value="Genomic_DNA"/>
</dbReference>
<protein>
    <recommendedName>
        <fullName evidence="1">Endonuclease/exonuclease/phosphatase domain-containing protein</fullName>
    </recommendedName>
</protein>
<dbReference type="Gene3D" id="3.60.10.10">
    <property type="entry name" value="Endonuclease/exonuclease/phosphatase"/>
    <property type="match status" value="1"/>
</dbReference>
<accession>A0ABD3GYD1</accession>
<name>A0ABD3GYD1_9MARC</name>
<organism evidence="2 3">
    <name type="scientific">Riccia sorocarpa</name>
    <dbReference type="NCBI Taxonomy" id="122646"/>
    <lineage>
        <taxon>Eukaryota</taxon>
        <taxon>Viridiplantae</taxon>
        <taxon>Streptophyta</taxon>
        <taxon>Embryophyta</taxon>
        <taxon>Marchantiophyta</taxon>
        <taxon>Marchantiopsida</taxon>
        <taxon>Marchantiidae</taxon>
        <taxon>Marchantiales</taxon>
        <taxon>Ricciaceae</taxon>
        <taxon>Riccia</taxon>
    </lineage>
</organism>
<proteinExistence type="predicted"/>
<dbReference type="InterPro" id="IPR005135">
    <property type="entry name" value="Endo/exonuclease/phosphatase"/>
</dbReference>